<evidence type="ECO:0000259" key="2">
    <source>
        <dbReference type="PROSITE" id="PS51532"/>
    </source>
</evidence>
<dbReference type="InterPro" id="IPR045099">
    <property type="entry name" value="PITH1-like"/>
</dbReference>
<dbReference type="PANTHER" id="PTHR12175:SF1">
    <property type="entry name" value="PITH DOMAIN-CONTAINING PROTEIN 1"/>
    <property type="match status" value="1"/>
</dbReference>
<keyword evidence="4" id="KW-1185">Reference proteome</keyword>
<dbReference type="AlphaFoldDB" id="A0A158R089"/>
<evidence type="ECO:0000256" key="1">
    <source>
        <dbReference type="ARBA" id="ARBA00025788"/>
    </source>
</evidence>
<proteinExistence type="inferred from homology"/>
<sequence length="236" mass="26718">MEHPFCCHGNVLHMRFLSFDVHLLKSSVISSARFATIGDLMVVAYTHVTLHFTVFDLTFTVFSQVTVLNESIDGHGKLVFKPMDRRLDRSEFVESDCDEELLFNLPFSGQVRITGLSVIGDDDHTHPAKIRLFKDKPAMSFDDCSIEPDQEIDLKQDPGGVVDYPLKASKFGTLAHLSIHVQRNFGADQTKINYIGLRGEYQEDFRQRIAIATYEARPMVKDHKGEIPDAVGRTLF</sequence>
<comment type="similarity">
    <text evidence="1">Belongs to the PITHD1 family.</text>
</comment>
<dbReference type="PANTHER" id="PTHR12175">
    <property type="entry name" value="AD039 HT014 THIOREDOXIN FAMILY TRP26"/>
    <property type="match status" value="1"/>
</dbReference>
<dbReference type="GO" id="GO:0005737">
    <property type="term" value="C:cytoplasm"/>
    <property type="evidence" value="ECO:0007669"/>
    <property type="project" value="UniProtKB-ARBA"/>
</dbReference>
<dbReference type="EMBL" id="UYSL01020511">
    <property type="protein sequence ID" value="VDL74956.1"/>
    <property type="molecule type" value="Genomic_DNA"/>
</dbReference>
<evidence type="ECO:0000313" key="3">
    <source>
        <dbReference type="EMBL" id="VDL74956.1"/>
    </source>
</evidence>
<evidence type="ECO:0000313" key="5">
    <source>
        <dbReference type="WBParaSite" id="NBR_0001136601-mRNA-1"/>
    </source>
</evidence>
<feature type="domain" description="PITH" evidence="2">
    <location>
        <begin position="45"/>
        <end position="217"/>
    </location>
</feature>
<protein>
    <submittedName>
        <fullName evidence="5">PITH domain-containing protein</fullName>
    </submittedName>
</protein>
<dbReference type="Proteomes" id="UP000271162">
    <property type="component" value="Unassembled WGS sequence"/>
</dbReference>
<reference evidence="3 4" key="2">
    <citation type="submission" date="2018-11" db="EMBL/GenBank/DDBJ databases">
        <authorList>
            <consortium name="Pathogen Informatics"/>
        </authorList>
    </citation>
    <scope>NUCLEOTIDE SEQUENCE [LARGE SCALE GENOMIC DNA]</scope>
</reference>
<dbReference type="WBParaSite" id="NBR_0001136601-mRNA-1">
    <property type="protein sequence ID" value="NBR_0001136601-mRNA-1"/>
    <property type="gene ID" value="NBR_0001136601"/>
</dbReference>
<evidence type="ECO:0000313" key="4">
    <source>
        <dbReference type="Proteomes" id="UP000271162"/>
    </source>
</evidence>
<dbReference type="Pfam" id="PF06201">
    <property type="entry name" value="PITH"/>
    <property type="match status" value="1"/>
</dbReference>
<dbReference type="InterPro" id="IPR010400">
    <property type="entry name" value="PITH_dom"/>
</dbReference>
<dbReference type="InterPro" id="IPR008979">
    <property type="entry name" value="Galactose-bd-like_sf"/>
</dbReference>
<name>A0A158R089_NIPBR</name>
<reference evidence="5" key="1">
    <citation type="submission" date="2016-04" db="UniProtKB">
        <authorList>
            <consortium name="WormBaseParasite"/>
        </authorList>
    </citation>
    <scope>IDENTIFICATION</scope>
</reference>
<organism evidence="5">
    <name type="scientific">Nippostrongylus brasiliensis</name>
    <name type="common">Rat hookworm</name>
    <dbReference type="NCBI Taxonomy" id="27835"/>
    <lineage>
        <taxon>Eukaryota</taxon>
        <taxon>Metazoa</taxon>
        <taxon>Ecdysozoa</taxon>
        <taxon>Nematoda</taxon>
        <taxon>Chromadorea</taxon>
        <taxon>Rhabditida</taxon>
        <taxon>Rhabditina</taxon>
        <taxon>Rhabditomorpha</taxon>
        <taxon>Strongyloidea</taxon>
        <taxon>Heligmosomidae</taxon>
        <taxon>Nippostrongylus</taxon>
    </lineage>
</organism>
<dbReference type="SUPFAM" id="SSF49785">
    <property type="entry name" value="Galactose-binding domain-like"/>
    <property type="match status" value="1"/>
</dbReference>
<dbReference type="InterPro" id="IPR037047">
    <property type="entry name" value="PITH_dom_sf"/>
</dbReference>
<dbReference type="OMA" id="SHEVTIC"/>
<dbReference type="STRING" id="27835.A0A158R089"/>
<accession>A0A158R089</accession>
<gene>
    <name evidence="3" type="ORF">NBR_LOCUS11367</name>
</gene>
<dbReference type="GO" id="GO:0005634">
    <property type="term" value="C:nucleus"/>
    <property type="evidence" value="ECO:0007669"/>
    <property type="project" value="TreeGrafter"/>
</dbReference>
<dbReference type="PROSITE" id="PS51532">
    <property type="entry name" value="PITH"/>
    <property type="match status" value="1"/>
</dbReference>
<dbReference type="Gene3D" id="2.60.120.470">
    <property type="entry name" value="PITH domain"/>
    <property type="match status" value="1"/>
</dbReference>